<reference evidence="1" key="1">
    <citation type="journal article" date="2021" name="New Phytol.">
        <title>Evolutionary innovations through gain and loss of genes in the ectomycorrhizal Boletales.</title>
        <authorList>
            <person name="Wu G."/>
            <person name="Miyauchi S."/>
            <person name="Morin E."/>
            <person name="Kuo A."/>
            <person name="Drula E."/>
            <person name="Varga T."/>
            <person name="Kohler A."/>
            <person name="Feng B."/>
            <person name="Cao Y."/>
            <person name="Lipzen A."/>
            <person name="Daum C."/>
            <person name="Hundley H."/>
            <person name="Pangilinan J."/>
            <person name="Johnson J."/>
            <person name="Barry K."/>
            <person name="LaButti K."/>
            <person name="Ng V."/>
            <person name="Ahrendt S."/>
            <person name="Min B."/>
            <person name="Choi I.G."/>
            <person name="Park H."/>
            <person name="Plett J.M."/>
            <person name="Magnuson J."/>
            <person name="Spatafora J.W."/>
            <person name="Nagy L.G."/>
            <person name="Henrissat B."/>
            <person name="Grigoriev I.V."/>
            <person name="Yang Z.L."/>
            <person name="Xu J."/>
            <person name="Martin F.M."/>
        </authorList>
    </citation>
    <scope>NUCLEOTIDE SEQUENCE</scope>
    <source>
        <strain evidence="1">KUC20120723A-06</strain>
    </source>
</reference>
<organism evidence="1 2">
    <name type="scientific">Leucogyrophana mollusca</name>
    <dbReference type="NCBI Taxonomy" id="85980"/>
    <lineage>
        <taxon>Eukaryota</taxon>
        <taxon>Fungi</taxon>
        <taxon>Dikarya</taxon>
        <taxon>Basidiomycota</taxon>
        <taxon>Agaricomycotina</taxon>
        <taxon>Agaricomycetes</taxon>
        <taxon>Agaricomycetidae</taxon>
        <taxon>Boletales</taxon>
        <taxon>Boletales incertae sedis</taxon>
        <taxon>Leucogyrophana</taxon>
    </lineage>
</organism>
<protein>
    <submittedName>
        <fullName evidence="1">Uncharacterized protein</fullName>
    </submittedName>
</protein>
<proteinExistence type="predicted"/>
<evidence type="ECO:0000313" key="1">
    <source>
        <dbReference type="EMBL" id="KAH7925727.1"/>
    </source>
</evidence>
<gene>
    <name evidence="1" type="ORF">BV22DRAFT_411788</name>
</gene>
<accession>A0ACB8BLJ1</accession>
<dbReference type="Proteomes" id="UP000790709">
    <property type="component" value="Unassembled WGS sequence"/>
</dbReference>
<sequence length="222" mass="24302">MSHFVEAPLNVDLREDFTILAWAFCRDRSQWRSIISFESPQVSTSLLTLTLPPSHKPSIPHVAYMTGARPSDFGTLQGQMEVPMNVWFHVAAVFKAGVVTSTLELYVNGEEGGSMRVEDRWIFNAKDISVVLGSSTINNNPAWQWSGSMTDVYVYQASMTKEQIAGLMAEGSLPRVRSVPLGLAQFDASPETSEGMSPPGAITPSLWQSNPTPFIFSGGVSK</sequence>
<evidence type="ECO:0000313" key="2">
    <source>
        <dbReference type="Proteomes" id="UP000790709"/>
    </source>
</evidence>
<dbReference type="EMBL" id="MU266396">
    <property type="protein sequence ID" value="KAH7925727.1"/>
    <property type="molecule type" value="Genomic_DNA"/>
</dbReference>
<keyword evidence="2" id="KW-1185">Reference proteome</keyword>
<name>A0ACB8BLJ1_9AGAM</name>
<comment type="caution">
    <text evidence="1">The sequence shown here is derived from an EMBL/GenBank/DDBJ whole genome shotgun (WGS) entry which is preliminary data.</text>
</comment>